<dbReference type="Proteomes" id="UP000620133">
    <property type="component" value="Chromosome"/>
</dbReference>
<dbReference type="GO" id="GO:0008887">
    <property type="term" value="F:glycerate kinase activity"/>
    <property type="evidence" value="ECO:0007669"/>
    <property type="project" value="UniProtKB-UniRule"/>
</dbReference>
<evidence type="ECO:0000256" key="4">
    <source>
        <dbReference type="PIRNR" id="PIRNR006078"/>
    </source>
</evidence>
<keyword evidence="2 4" id="KW-0808">Transferase</keyword>
<dbReference type="EMBL" id="AP024412">
    <property type="protein sequence ID" value="BCR36180.1"/>
    <property type="molecule type" value="Genomic_DNA"/>
</dbReference>
<keyword evidence="6" id="KW-1185">Reference proteome</keyword>
<evidence type="ECO:0000313" key="6">
    <source>
        <dbReference type="Proteomes" id="UP000620133"/>
    </source>
</evidence>
<name>A0A7U9XVL1_9MOLU</name>
<dbReference type="PIRSF" id="PIRSF006078">
    <property type="entry name" value="GlxK"/>
    <property type="match status" value="1"/>
</dbReference>
<evidence type="ECO:0000256" key="3">
    <source>
        <dbReference type="ARBA" id="ARBA00022777"/>
    </source>
</evidence>
<dbReference type="Gene3D" id="3.40.50.10350">
    <property type="entry name" value="Glycerate kinase, domain 1"/>
    <property type="match status" value="1"/>
</dbReference>
<dbReference type="Pfam" id="PF02595">
    <property type="entry name" value="Gly_kinase"/>
    <property type="match status" value="1"/>
</dbReference>
<sequence>MKILVAVDSYKGSLDSKSLNNIIKKYIETLGHQVISYDISDGGEGFLDAIMSKKKCQHMQINTTGPFDEKIMASYLLDKNVAYIELSKACGISLIDKDSLNPIKTTTYGLGKLVLDAIDKGASHIMMGIGGSATHDLGLGMMQALGVKFYDKEYEIKQHINGNLLGSITSYDTSILDQRIENISFEMITDVNNPLLGIMGAAYTYAPQKGATNIHMIETLEAHTSHFCVITKEKYHKDYQFLKGSGAAGGFGFGAKVFLDAKISHGIDYMIEFLDIKKDITKCDLMIVGEGKLDKQTLNGKAPFGIAKLAKSMDKKVIGVFGMKDIDVDMSFLDSVYTIVPTYASFQESFDHPKKYILEMIKDIELKK</sequence>
<organism evidence="5 6">
    <name type="scientific">Mariniplasma anaerobium</name>
    <dbReference type="NCBI Taxonomy" id="2735436"/>
    <lineage>
        <taxon>Bacteria</taxon>
        <taxon>Bacillati</taxon>
        <taxon>Mycoplasmatota</taxon>
        <taxon>Mollicutes</taxon>
        <taxon>Acholeplasmatales</taxon>
        <taxon>Acholeplasmataceae</taxon>
        <taxon>Mariniplasma</taxon>
    </lineage>
</organism>
<dbReference type="AlphaFoldDB" id="A0A7U9XVL1"/>
<dbReference type="InterPro" id="IPR036129">
    <property type="entry name" value="Glycerate_kinase_sf"/>
</dbReference>
<proteinExistence type="inferred from homology"/>
<dbReference type="InterPro" id="IPR018197">
    <property type="entry name" value="Glycerate_kinase_RE-like"/>
</dbReference>
<gene>
    <name evidence="5" type="primary">garK</name>
    <name evidence="5" type="ORF">MPAN_010730</name>
</gene>
<dbReference type="PANTHER" id="PTHR21599">
    <property type="entry name" value="GLYCERATE KINASE"/>
    <property type="match status" value="1"/>
</dbReference>
<evidence type="ECO:0000256" key="1">
    <source>
        <dbReference type="ARBA" id="ARBA00006284"/>
    </source>
</evidence>
<dbReference type="SUPFAM" id="SSF110738">
    <property type="entry name" value="Glycerate kinase I"/>
    <property type="match status" value="1"/>
</dbReference>
<dbReference type="GO" id="GO:0031388">
    <property type="term" value="P:organic acid phosphorylation"/>
    <property type="evidence" value="ECO:0007669"/>
    <property type="project" value="UniProtKB-UniRule"/>
</dbReference>
<keyword evidence="3 4" id="KW-0418">Kinase</keyword>
<dbReference type="RefSeq" id="WP_176240142.1">
    <property type="nucleotide sequence ID" value="NZ_AP024412.1"/>
</dbReference>
<comment type="similarity">
    <text evidence="1 4">Belongs to the glycerate kinase type-1 family.</text>
</comment>
<dbReference type="KEGG" id="manr:MPAN_010730"/>
<accession>A0A7U9XVL1</accession>
<dbReference type="InterPro" id="IPR004381">
    <property type="entry name" value="Glycerate_kinase"/>
</dbReference>
<reference evidence="5" key="1">
    <citation type="submission" date="2021-01" db="EMBL/GenBank/DDBJ databases">
        <title>Draft genome sequence of Acholeplasmataceae bacterium strain Mahy22.</title>
        <authorList>
            <person name="Watanabe M."/>
            <person name="Kojima H."/>
            <person name="Fukui M."/>
        </authorList>
    </citation>
    <scope>NUCLEOTIDE SEQUENCE</scope>
    <source>
        <strain evidence="5">Mahy22</strain>
    </source>
</reference>
<dbReference type="PANTHER" id="PTHR21599:SF0">
    <property type="entry name" value="GLYCERATE KINASE"/>
    <property type="match status" value="1"/>
</dbReference>
<protein>
    <submittedName>
        <fullName evidence="5">Glycerate kinase</fullName>
    </submittedName>
</protein>
<dbReference type="NCBIfam" id="TIGR00045">
    <property type="entry name" value="glycerate kinase"/>
    <property type="match status" value="1"/>
</dbReference>
<evidence type="ECO:0000313" key="5">
    <source>
        <dbReference type="EMBL" id="BCR36180.1"/>
    </source>
</evidence>
<evidence type="ECO:0000256" key="2">
    <source>
        <dbReference type="ARBA" id="ARBA00022679"/>
    </source>
</evidence>
<dbReference type="Gene3D" id="3.90.1510.10">
    <property type="entry name" value="Glycerate kinase, domain 2"/>
    <property type="match status" value="1"/>
</dbReference>
<dbReference type="InterPro" id="IPR018193">
    <property type="entry name" value="Glyc_kinase_flavodox-like_fold"/>
</dbReference>